<dbReference type="KEGG" id="gba:J421_3928"/>
<dbReference type="SUPFAM" id="SSF53335">
    <property type="entry name" value="S-adenosyl-L-methionine-dependent methyltransferases"/>
    <property type="match status" value="1"/>
</dbReference>
<dbReference type="AlphaFoldDB" id="W0RMC3"/>
<dbReference type="HOGENOM" id="CLU_082963_2_0_0"/>
<keyword evidence="2" id="KW-1185">Reference proteome</keyword>
<dbReference type="GO" id="GO:0008168">
    <property type="term" value="F:methyltransferase activity"/>
    <property type="evidence" value="ECO:0007669"/>
    <property type="project" value="UniProtKB-KW"/>
</dbReference>
<dbReference type="InterPro" id="IPR029063">
    <property type="entry name" value="SAM-dependent_MTases_sf"/>
</dbReference>
<dbReference type="eggNOG" id="COG3897">
    <property type="taxonomic scope" value="Bacteria"/>
</dbReference>
<dbReference type="STRING" id="861299.J421_3928"/>
<gene>
    <name evidence="1" type="ORF">J421_3928</name>
</gene>
<dbReference type="RefSeq" id="WP_104022845.1">
    <property type="nucleotide sequence ID" value="NZ_CP007128.1"/>
</dbReference>
<dbReference type="Gene3D" id="3.40.50.150">
    <property type="entry name" value="Vaccinia Virus protein VP39"/>
    <property type="match status" value="1"/>
</dbReference>
<keyword evidence="1" id="KW-0808">Transferase</keyword>
<sequence>MSGPATGVPRDLAARFDVVDGVVRLGDTTFDVMRPRSAEDLISEDDFARDERLPYWADVWPSSIALGERLLQEHGAGCSLLELGCGVGVVALAAARAGFDVTVSDYYDDALAFARANLARAGHDVVARHLDWRALPDDLPTYDVVVASDVLYERPYAELVAAVLDRALAPRGIALVADPGRLAAPAFVEAAQARGFRVDGSYVRPVPIGEIVQRIRIYTLQRR</sequence>
<protein>
    <submittedName>
        <fullName evidence="1">Methyltransferase-16</fullName>
    </submittedName>
</protein>
<name>W0RMC3_9BACT</name>
<proteinExistence type="predicted"/>
<dbReference type="InterPro" id="IPR019410">
    <property type="entry name" value="Methyltransf_16"/>
</dbReference>
<dbReference type="Pfam" id="PF10294">
    <property type="entry name" value="Methyltransf_16"/>
    <property type="match status" value="1"/>
</dbReference>
<keyword evidence="1" id="KW-0489">Methyltransferase</keyword>
<evidence type="ECO:0000313" key="1">
    <source>
        <dbReference type="EMBL" id="AHG91465.1"/>
    </source>
</evidence>
<reference evidence="1 2" key="1">
    <citation type="journal article" date="2014" name="Genome Announc.">
        <title>Genome Sequence and Methylome of Soil Bacterium Gemmatirosa kalamazoonensis KBS708T, a Member of the Rarely Cultivated Gemmatimonadetes Phylum.</title>
        <authorList>
            <person name="Debruyn J.M."/>
            <person name="Radosevich M."/>
            <person name="Wommack K.E."/>
            <person name="Polson S.W."/>
            <person name="Hauser L.J."/>
            <person name="Fawaz M.N."/>
            <person name="Korlach J."/>
            <person name="Tsai Y.C."/>
        </authorList>
    </citation>
    <scope>NUCLEOTIDE SEQUENCE [LARGE SCALE GENOMIC DNA]</scope>
    <source>
        <strain evidence="1 2">KBS708</strain>
    </source>
</reference>
<organism evidence="1 2">
    <name type="scientific">Gemmatirosa kalamazoonensis</name>
    <dbReference type="NCBI Taxonomy" id="861299"/>
    <lineage>
        <taxon>Bacteria</taxon>
        <taxon>Pseudomonadati</taxon>
        <taxon>Gemmatimonadota</taxon>
        <taxon>Gemmatimonadia</taxon>
        <taxon>Gemmatimonadales</taxon>
        <taxon>Gemmatimonadaceae</taxon>
        <taxon>Gemmatirosa</taxon>
    </lineage>
</organism>
<dbReference type="CDD" id="cd02440">
    <property type="entry name" value="AdoMet_MTases"/>
    <property type="match status" value="1"/>
</dbReference>
<evidence type="ECO:0000313" key="2">
    <source>
        <dbReference type="Proteomes" id="UP000019151"/>
    </source>
</evidence>
<dbReference type="GO" id="GO:0032259">
    <property type="term" value="P:methylation"/>
    <property type="evidence" value="ECO:0007669"/>
    <property type="project" value="UniProtKB-KW"/>
</dbReference>
<dbReference type="EMBL" id="CP007128">
    <property type="protein sequence ID" value="AHG91465.1"/>
    <property type="molecule type" value="Genomic_DNA"/>
</dbReference>
<dbReference type="Proteomes" id="UP000019151">
    <property type="component" value="Chromosome"/>
</dbReference>
<accession>W0RMC3</accession>
<dbReference type="OrthoDB" id="9784229at2"/>
<dbReference type="InParanoid" id="W0RMC3"/>
<dbReference type="PANTHER" id="PTHR14614">
    <property type="entry name" value="HEPATOCELLULAR CARCINOMA-ASSOCIATED ANTIGEN"/>
    <property type="match status" value="1"/>
</dbReference>